<keyword evidence="2" id="KW-1185">Reference proteome</keyword>
<organism evidence="1 2">
    <name type="scientific">Microbulbifer halophilus</name>
    <dbReference type="NCBI Taxonomy" id="453963"/>
    <lineage>
        <taxon>Bacteria</taxon>
        <taxon>Pseudomonadati</taxon>
        <taxon>Pseudomonadota</taxon>
        <taxon>Gammaproteobacteria</taxon>
        <taxon>Cellvibrionales</taxon>
        <taxon>Microbulbiferaceae</taxon>
        <taxon>Microbulbifer</taxon>
    </lineage>
</organism>
<evidence type="ECO:0000313" key="2">
    <source>
        <dbReference type="Proteomes" id="UP001597425"/>
    </source>
</evidence>
<protein>
    <submittedName>
        <fullName evidence="1">Uncharacterized protein</fullName>
    </submittedName>
</protein>
<gene>
    <name evidence="1" type="ORF">ACFSKX_11170</name>
</gene>
<evidence type="ECO:0000313" key="1">
    <source>
        <dbReference type="EMBL" id="MFD2310975.1"/>
    </source>
</evidence>
<dbReference type="EMBL" id="JBHUJD010000012">
    <property type="protein sequence ID" value="MFD2310975.1"/>
    <property type="molecule type" value="Genomic_DNA"/>
</dbReference>
<proteinExistence type="predicted"/>
<dbReference type="Proteomes" id="UP001597425">
    <property type="component" value="Unassembled WGS sequence"/>
</dbReference>
<sequence>MTSEPILVDAALKLLPPRIRHALLDDRLFIERWGISTVTQVTLGKGGPSFRRDRFYDAIRKAIRKPEISVHVEAQGDSNWTVLVQPQDKSLLFSINSGDKHYSITDHSAIAEDAAVRTAWFERTAKEINFEGAAYQSWLARIPGAPLSDDEFAELMTDIEWTPVSVYHTLHSSMEQADFDVTTLVPCELRYYERLVGQLGSATSVEEFIDAQAKPQISGLQRWDSFHGLLYALLTCSMEQIADYIQIENLSCDELTKAYQWLTEHGDPISQVGAVEVALSHLDTHPELAPFIEQMVEGLIADDPENDSSGFALLSAMIVMVSSELARRCTLGSPPPFYRKQAAIAQASLIVRSINCSRIDPASVVQWARNSGLGHTFLLQGLIDLRCEPRWLPDFASADQLRAEFVGRISNAATRNKTKIQTESLRTLLLESTSKLANAARWPFSNFPGPLEGGVTPRHAIPDDILKDVRVMLEADHLEANSFAGLVNTALLFNLPEGQSSLAADALRRVKFSIENVGDEDKSFGLIGGLAVVAAVTRGTDLANALRVLTRVMRRRKRLMANPSDEIRIAMISAASHENLDDWARFAGEWMTEIAFETADKDAAKDFLLTLRSLVQMEPALARHCAIADAALAAFAS</sequence>
<name>A0ABW5EG61_9GAMM</name>
<reference evidence="2" key="1">
    <citation type="journal article" date="2019" name="Int. J. Syst. Evol. Microbiol.">
        <title>The Global Catalogue of Microorganisms (GCM) 10K type strain sequencing project: providing services to taxonomists for standard genome sequencing and annotation.</title>
        <authorList>
            <consortium name="The Broad Institute Genomics Platform"/>
            <consortium name="The Broad Institute Genome Sequencing Center for Infectious Disease"/>
            <person name="Wu L."/>
            <person name="Ma J."/>
        </authorList>
    </citation>
    <scope>NUCLEOTIDE SEQUENCE [LARGE SCALE GENOMIC DNA]</scope>
    <source>
        <strain evidence="2">KCTC 12848</strain>
    </source>
</reference>
<dbReference type="RefSeq" id="WP_265721023.1">
    <property type="nucleotide sequence ID" value="NZ_JAPIVK010000007.1"/>
</dbReference>
<accession>A0ABW5EG61</accession>
<comment type="caution">
    <text evidence="1">The sequence shown here is derived from an EMBL/GenBank/DDBJ whole genome shotgun (WGS) entry which is preliminary data.</text>
</comment>